<evidence type="ECO:0000259" key="2">
    <source>
        <dbReference type="Pfam" id="PF03372"/>
    </source>
</evidence>
<sequence>MKLLTLNTHSWQEEDQYQKLDIVAQAVIEQGCDVIALQEVNQHSLSDIISDQILSNHPVRKDNYGYLLQQKLAQLGHHYQLTWDFVHQSYEVYQEGLAFLTRLPIVEHRVIDLNDNYDESNWKHRRAVRITVAYQHQHIDFYNCHCGWWNDQESPFEDHLNRITATLSSRLSFLLGDFNNPSHIRDQGYDYALQCNLKDCFVLAKSKDNGTTVVKNIDGWQQNSQALRLDYIFANQPVIVPQHRVIFNGDFYDVVSDHFGVIAEVSICTD</sequence>
<dbReference type="InterPro" id="IPR051547">
    <property type="entry name" value="TDP2-like"/>
</dbReference>
<accession>A0A1Y6MBP4</accession>
<dbReference type="RefSeq" id="WP_200813383.1">
    <property type="nucleotide sequence ID" value="NZ_FYAK01000002.1"/>
</dbReference>
<evidence type="ECO:0000313" key="3">
    <source>
        <dbReference type="EMBL" id="SMY34017.1"/>
    </source>
</evidence>
<dbReference type="GO" id="GO:0016787">
    <property type="term" value="F:hydrolase activity"/>
    <property type="evidence" value="ECO:0007669"/>
    <property type="project" value="UniProtKB-KW"/>
</dbReference>
<dbReference type="EC" id="3.1.3.90" evidence="3"/>
<dbReference type="PANTHER" id="PTHR15822">
    <property type="entry name" value="TRAF AND TNF RECEPTOR-ASSOCIATED PROTEIN"/>
    <property type="match status" value="1"/>
</dbReference>
<feature type="domain" description="Endonuclease/exonuclease/phosphatase" evidence="2">
    <location>
        <begin position="18"/>
        <end position="258"/>
    </location>
</feature>
<dbReference type="Proteomes" id="UP000195963">
    <property type="component" value="Unassembled WGS sequence"/>
</dbReference>
<dbReference type="InterPro" id="IPR005135">
    <property type="entry name" value="Endo/exonuclease/phosphatase"/>
</dbReference>
<keyword evidence="4" id="KW-1185">Reference proteome</keyword>
<dbReference type="Pfam" id="PF03372">
    <property type="entry name" value="Exo_endo_phos"/>
    <property type="match status" value="1"/>
</dbReference>
<evidence type="ECO:0000313" key="4">
    <source>
        <dbReference type="Proteomes" id="UP000195963"/>
    </source>
</evidence>
<proteinExistence type="predicted"/>
<dbReference type="AlphaFoldDB" id="A0A1Y6MBP4"/>
<dbReference type="InterPro" id="IPR036691">
    <property type="entry name" value="Endo/exonu/phosph_ase_sf"/>
</dbReference>
<name>A0A1Y6MBP4_9GAMM</name>
<keyword evidence="1 3" id="KW-0378">Hydrolase</keyword>
<reference evidence="4" key="1">
    <citation type="submission" date="2017-06" db="EMBL/GenBank/DDBJ databases">
        <authorList>
            <person name="Rodrigo-Torres L."/>
            <person name="Arahal R.D."/>
            <person name="Lucena T."/>
        </authorList>
    </citation>
    <scope>NUCLEOTIDE SEQUENCE [LARGE SCALE GENOMIC DNA]</scope>
    <source>
        <strain evidence="4">CECT 9190</strain>
    </source>
</reference>
<organism evidence="3 4">
    <name type="scientific">Photobacterium malacitanum</name>
    <dbReference type="NCBI Taxonomy" id="2204294"/>
    <lineage>
        <taxon>Bacteria</taxon>
        <taxon>Pseudomonadati</taxon>
        <taxon>Pseudomonadota</taxon>
        <taxon>Gammaproteobacteria</taxon>
        <taxon>Vibrionales</taxon>
        <taxon>Vibrionaceae</taxon>
        <taxon>Photobacterium</taxon>
    </lineage>
</organism>
<dbReference type="EMBL" id="FYAK01000002">
    <property type="protein sequence ID" value="SMY34017.1"/>
    <property type="molecule type" value="Genomic_DNA"/>
</dbReference>
<protein>
    <submittedName>
        <fullName evidence="3">Maltose 6'-phosphate phosphatase</fullName>
        <ecNumber evidence="3">3.1.3.90</ecNumber>
    </submittedName>
</protein>
<dbReference type="CDD" id="cd09079">
    <property type="entry name" value="RgfB-like"/>
    <property type="match status" value="1"/>
</dbReference>
<dbReference type="SUPFAM" id="SSF56219">
    <property type="entry name" value="DNase I-like"/>
    <property type="match status" value="1"/>
</dbReference>
<gene>
    <name evidence="3" type="primary">mapP</name>
    <name evidence="3" type="ORF">PMAL9190_01454</name>
</gene>
<evidence type="ECO:0000256" key="1">
    <source>
        <dbReference type="ARBA" id="ARBA00022801"/>
    </source>
</evidence>
<dbReference type="Gene3D" id="3.60.10.10">
    <property type="entry name" value="Endonuclease/exonuclease/phosphatase"/>
    <property type="match status" value="1"/>
</dbReference>
<dbReference type="PANTHER" id="PTHR15822:SF23">
    <property type="entry name" value="ENDONUCLEASE_EXONUCLEASE_PHOSPHATASE FAMILY PROTEIN"/>
    <property type="match status" value="1"/>
</dbReference>